<dbReference type="Proteomes" id="UP001390339">
    <property type="component" value="Unassembled WGS sequence"/>
</dbReference>
<proteinExistence type="predicted"/>
<accession>A0ABR2HT52</accession>
<evidence type="ECO:0000313" key="2">
    <source>
        <dbReference type="EMBL" id="KAK8852273.1"/>
    </source>
</evidence>
<feature type="region of interest" description="Disordered" evidence="1">
    <location>
        <begin position="230"/>
        <end position="280"/>
    </location>
</feature>
<dbReference type="EMBL" id="JAPCWZ010000009">
    <property type="protein sequence ID" value="KAK8852273.1"/>
    <property type="molecule type" value="Genomic_DNA"/>
</dbReference>
<evidence type="ECO:0000256" key="1">
    <source>
        <dbReference type="SAM" id="MobiDB-lite"/>
    </source>
</evidence>
<protein>
    <submittedName>
        <fullName evidence="2">Uncharacterized protein</fullName>
    </submittedName>
</protein>
<keyword evidence="3" id="KW-1185">Reference proteome</keyword>
<gene>
    <name evidence="2" type="ORF">PGQ11_014752</name>
</gene>
<reference evidence="2 3" key="1">
    <citation type="journal article" date="2024" name="IMA Fungus">
        <title>Apiospora arundinis, a panoply of carbohydrate-active enzymes and secondary metabolites.</title>
        <authorList>
            <person name="Sorensen T."/>
            <person name="Petersen C."/>
            <person name="Muurmann A.T."/>
            <person name="Christiansen J.V."/>
            <person name="Brundto M.L."/>
            <person name="Overgaard C.K."/>
            <person name="Boysen A.T."/>
            <person name="Wollenberg R.D."/>
            <person name="Larsen T.O."/>
            <person name="Sorensen J.L."/>
            <person name="Nielsen K.L."/>
            <person name="Sondergaard T.E."/>
        </authorList>
    </citation>
    <scope>NUCLEOTIDE SEQUENCE [LARGE SCALE GENOMIC DNA]</scope>
    <source>
        <strain evidence="2 3">AAU 773</strain>
    </source>
</reference>
<organism evidence="2 3">
    <name type="scientific">Apiospora arundinis</name>
    <dbReference type="NCBI Taxonomy" id="335852"/>
    <lineage>
        <taxon>Eukaryota</taxon>
        <taxon>Fungi</taxon>
        <taxon>Dikarya</taxon>
        <taxon>Ascomycota</taxon>
        <taxon>Pezizomycotina</taxon>
        <taxon>Sordariomycetes</taxon>
        <taxon>Xylariomycetidae</taxon>
        <taxon>Amphisphaeriales</taxon>
        <taxon>Apiosporaceae</taxon>
        <taxon>Apiospora</taxon>
    </lineage>
</organism>
<evidence type="ECO:0000313" key="3">
    <source>
        <dbReference type="Proteomes" id="UP001390339"/>
    </source>
</evidence>
<name>A0ABR2HT52_9PEZI</name>
<sequence>MASLLSSFWRTEAPKTAVGVGCMPGEAAKGTIQYMVEREIRDKLDEDPDFDRLKEMKAYIEAMDFLKRDGSTVDVYFIDECIKNHKQRGPASIISGASRTTGASDVGSFSPSRHTIGSATDSNAASELNRHQIPFQLMTTDQRWRTVIARKTTSGSQNYISPRIAGQSGFPSELDARIEIKLSLLGEQMYCVLQVREMDQEMLLAEALVVKFSGYRADYQLDDYFNESTVHESTEQSSSTATGLPQGPRNRNAMSSMHSRDDRSEAGMSNASNRNGNEDYDREHHVMLDAVEHLIQKDRYRMAGRKMT</sequence>
<comment type="caution">
    <text evidence="2">The sequence shown here is derived from an EMBL/GenBank/DDBJ whole genome shotgun (WGS) entry which is preliminary data.</text>
</comment>